<gene>
    <name evidence="2" type="ORF">DFJ64_2292</name>
</gene>
<feature type="compositionally biased region" description="Polar residues" evidence="1">
    <location>
        <begin position="21"/>
        <end position="30"/>
    </location>
</feature>
<comment type="caution">
    <text evidence="2">The sequence shown here is derived from an EMBL/GenBank/DDBJ whole genome shotgun (WGS) entry which is preliminary data.</text>
</comment>
<dbReference type="EMBL" id="QTUC01000001">
    <property type="protein sequence ID" value="REF36858.1"/>
    <property type="molecule type" value="Genomic_DNA"/>
</dbReference>
<organism evidence="2 3">
    <name type="scientific">Thermasporomyces composti</name>
    <dbReference type="NCBI Taxonomy" id="696763"/>
    <lineage>
        <taxon>Bacteria</taxon>
        <taxon>Bacillati</taxon>
        <taxon>Actinomycetota</taxon>
        <taxon>Actinomycetes</taxon>
        <taxon>Propionibacteriales</taxon>
        <taxon>Nocardioidaceae</taxon>
        <taxon>Thermasporomyces</taxon>
    </lineage>
</organism>
<sequence>MGIQRAQPGRGLGPGNDQVARVSQTGSNMRQPPPGGRAGAVLGRRHAATALPAAGGTPLEITFHEGSFSQGNALAVSLRIAVDANPQAVASGIQTMTWKE</sequence>
<accession>A0A3D9V531</accession>
<evidence type="ECO:0000313" key="3">
    <source>
        <dbReference type="Proteomes" id="UP000256485"/>
    </source>
</evidence>
<dbReference type="AlphaFoldDB" id="A0A3D9V531"/>
<evidence type="ECO:0000313" key="2">
    <source>
        <dbReference type="EMBL" id="REF36858.1"/>
    </source>
</evidence>
<keyword evidence="3" id="KW-1185">Reference proteome</keyword>
<feature type="region of interest" description="Disordered" evidence="1">
    <location>
        <begin position="1"/>
        <end position="40"/>
    </location>
</feature>
<reference evidence="2 3" key="1">
    <citation type="submission" date="2018-08" db="EMBL/GenBank/DDBJ databases">
        <title>Sequencing the genomes of 1000 actinobacteria strains.</title>
        <authorList>
            <person name="Klenk H.-P."/>
        </authorList>
    </citation>
    <scope>NUCLEOTIDE SEQUENCE [LARGE SCALE GENOMIC DNA]</scope>
    <source>
        <strain evidence="2 3">DSM 22891</strain>
    </source>
</reference>
<protein>
    <submittedName>
        <fullName evidence="2">Uncharacterized protein</fullName>
    </submittedName>
</protein>
<proteinExistence type="predicted"/>
<evidence type="ECO:0000256" key="1">
    <source>
        <dbReference type="SAM" id="MobiDB-lite"/>
    </source>
</evidence>
<name>A0A3D9V531_THECX</name>
<dbReference type="Proteomes" id="UP000256485">
    <property type="component" value="Unassembled WGS sequence"/>
</dbReference>